<keyword evidence="1" id="KW-0433">Leucine-rich repeat</keyword>
<dbReference type="SMART" id="SM00369">
    <property type="entry name" value="LRR_TYP"/>
    <property type="match status" value="4"/>
</dbReference>
<dbReference type="PRINTS" id="PR00019">
    <property type="entry name" value="LEURICHRPT"/>
</dbReference>
<dbReference type="STRING" id="1344418.A0A1D2VD03"/>
<evidence type="ECO:0000313" key="4">
    <source>
        <dbReference type="Proteomes" id="UP000095038"/>
    </source>
</evidence>
<dbReference type="SMART" id="SM00365">
    <property type="entry name" value="LRR_SD22"/>
    <property type="match status" value="5"/>
</dbReference>
<dbReference type="InterPro" id="IPR003591">
    <property type="entry name" value="Leu-rich_rpt_typical-subtyp"/>
</dbReference>
<proteinExistence type="predicted"/>
<keyword evidence="2" id="KW-0677">Repeat</keyword>
<keyword evidence="4" id="KW-1185">Reference proteome</keyword>
<evidence type="ECO:0000313" key="3">
    <source>
        <dbReference type="EMBL" id="ODV59511.1"/>
    </source>
</evidence>
<dbReference type="InterPro" id="IPR001611">
    <property type="entry name" value="Leu-rich_rpt"/>
</dbReference>
<name>A0A1D2VD03_9ASCO</name>
<protein>
    <submittedName>
        <fullName evidence="3">L domain-like protein</fullName>
    </submittedName>
</protein>
<dbReference type="SUPFAM" id="SSF52058">
    <property type="entry name" value="L domain-like"/>
    <property type="match status" value="1"/>
</dbReference>
<dbReference type="RefSeq" id="XP_020045818.1">
    <property type="nucleotide sequence ID" value="XM_020188718.1"/>
</dbReference>
<dbReference type="Pfam" id="PF12799">
    <property type="entry name" value="LRR_4"/>
    <property type="match status" value="1"/>
</dbReference>
<dbReference type="InterPro" id="IPR025875">
    <property type="entry name" value="Leu-rich_rpt_4"/>
</dbReference>
<dbReference type="EMBL" id="KV454485">
    <property type="protein sequence ID" value="ODV59511.1"/>
    <property type="molecule type" value="Genomic_DNA"/>
</dbReference>
<evidence type="ECO:0000256" key="2">
    <source>
        <dbReference type="ARBA" id="ARBA00022737"/>
    </source>
</evidence>
<gene>
    <name evidence="3" type="ORF">ASCRUDRAFT_109178</name>
</gene>
<dbReference type="OrthoDB" id="4019115at2759"/>
<dbReference type="GeneID" id="30962354"/>
<dbReference type="PANTHER" id="PTHR15454">
    <property type="entry name" value="NISCHARIN RELATED"/>
    <property type="match status" value="1"/>
</dbReference>
<dbReference type="Proteomes" id="UP000095038">
    <property type="component" value="Unassembled WGS sequence"/>
</dbReference>
<dbReference type="InterPro" id="IPR032675">
    <property type="entry name" value="LRR_dom_sf"/>
</dbReference>
<evidence type="ECO:0000256" key="1">
    <source>
        <dbReference type="ARBA" id="ARBA00022614"/>
    </source>
</evidence>
<sequence length="459" mass="52722">MPVAGSDILPFCVNSFFSKVPFTIIQLVFNNLTLREIFYLTFSGNSLISDYCKSLLFESVNIVEGHDASFGFENALLSPYKLLIRKEQLLIFKTYLRLVSNLTLHLDPTLPVYSIFKLFESNNIFFQDLSSVNYNPIGYCSDSSDIFNEHFRKKSNPYGINTFLYDDLFDFFVRKIVAYNTLHTLKVTRIKNLSKIKFFFELSNVNLKKLSISYSEFDEYEKKPNAGLLLKNLSKLQFLDLSNNFHFSNNLIFSNLPSNLKFLDLSCNNISSIENLNHLGSLSHLDLSGNCINHLCNLHGLTSLEYLNVSKMDFSFYSFERSFLKIGDISYLKSLKVLNASNNSLSKIDKTLNQLSSLSSLNLSGNFIKVIENIDKLTNLKKLDLSYNLIASIKPINPICCLKINLVYLNLNYNCINEIKGICQLDNLKYLFLTRNYINGLDLEQLRVLKNLKNLVCEY</sequence>
<dbReference type="AlphaFoldDB" id="A0A1D2VD03"/>
<dbReference type="GO" id="GO:0005737">
    <property type="term" value="C:cytoplasm"/>
    <property type="evidence" value="ECO:0007669"/>
    <property type="project" value="TreeGrafter"/>
</dbReference>
<reference evidence="4" key="1">
    <citation type="submission" date="2016-05" db="EMBL/GenBank/DDBJ databases">
        <title>Comparative genomics of biotechnologically important yeasts.</title>
        <authorList>
            <consortium name="DOE Joint Genome Institute"/>
            <person name="Riley R."/>
            <person name="Haridas S."/>
            <person name="Wolfe K.H."/>
            <person name="Lopes M.R."/>
            <person name="Hittinger C.T."/>
            <person name="Goker M."/>
            <person name="Salamov A."/>
            <person name="Wisecaver J."/>
            <person name="Long T.M."/>
            <person name="Aerts A.L."/>
            <person name="Barry K."/>
            <person name="Choi C."/>
            <person name="Clum A."/>
            <person name="Coughlan A.Y."/>
            <person name="Deshpande S."/>
            <person name="Douglass A.P."/>
            <person name="Hanson S.J."/>
            <person name="Klenk H.-P."/>
            <person name="Labutti K."/>
            <person name="Lapidus A."/>
            <person name="Lindquist E."/>
            <person name="Lipzen A."/>
            <person name="Meier-Kolthoff J.P."/>
            <person name="Ohm R.A."/>
            <person name="Otillar R.P."/>
            <person name="Pangilinan J."/>
            <person name="Peng Y."/>
            <person name="Rokas A."/>
            <person name="Rosa C.A."/>
            <person name="Scheuner C."/>
            <person name="Sibirny A.A."/>
            <person name="Slot J.C."/>
            <person name="Stielow J.B."/>
            <person name="Sun H."/>
            <person name="Kurtzman C.P."/>
            <person name="Blackwell M."/>
            <person name="Grigoriev I.V."/>
            <person name="Jeffries T.W."/>
        </authorList>
    </citation>
    <scope>NUCLEOTIDE SEQUENCE [LARGE SCALE GENOMIC DNA]</scope>
    <source>
        <strain evidence="4">DSM 1968</strain>
    </source>
</reference>
<accession>A0A1D2VD03</accession>
<dbReference type="Gene3D" id="3.80.10.10">
    <property type="entry name" value="Ribonuclease Inhibitor"/>
    <property type="match status" value="1"/>
</dbReference>
<dbReference type="InParanoid" id="A0A1D2VD03"/>
<dbReference type="PROSITE" id="PS51450">
    <property type="entry name" value="LRR"/>
    <property type="match status" value="6"/>
</dbReference>
<organism evidence="3 4">
    <name type="scientific">Ascoidea rubescens DSM 1968</name>
    <dbReference type="NCBI Taxonomy" id="1344418"/>
    <lineage>
        <taxon>Eukaryota</taxon>
        <taxon>Fungi</taxon>
        <taxon>Dikarya</taxon>
        <taxon>Ascomycota</taxon>
        <taxon>Saccharomycotina</taxon>
        <taxon>Saccharomycetes</taxon>
        <taxon>Ascoideaceae</taxon>
        <taxon>Ascoidea</taxon>
    </lineage>
</organism>